<feature type="compositionally biased region" description="Low complexity" evidence="1">
    <location>
        <begin position="514"/>
        <end position="523"/>
    </location>
</feature>
<name>A0A197JQF9_9FUNG</name>
<dbReference type="Gene3D" id="1.20.1280.50">
    <property type="match status" value="2"/>
</dbReference>
<dbReference type="SUPFAM" id="SSF52047">
    <property type="entry name" value="RNI-like"/>
    <property type="match status" value="1"/>
</dbReference>
<feature type="region of interest" description="Disordered" evidence="1">
    <location>
        <begin position="503"/>
        <end position="539"/>
    </location>
</feature>
<sequence length="659" mass="75885">MPSTLLSNLPSEVTELMSTFLDSHDLTQCVLVNKSWHSLFIPSLWRTLRNTDKDLRPLFLTRTFWRAFFHYHDHIRILETNDPTFVIIIARILTKLQSLTYCPTDDDVVDVPTVMWFNDIYSTTPLSLEVQEELRGYDNPIILVTLIHQNQNLRSLSISEPCFRLKNGDSDFHNIMPRILKLPSLERLEISFAAHLSPPGLPPLDDKTFEARLPVFFADFVNYKPPLGEGGYYIYSESLKEVSISGGFADIDPGRLVFLDKCRQLETIRLSHLQEWSIISIPMALREFCPNVTHFDWRKGSKRERDVSMAMLLSSTTVGWKRVELPDMQDFGPMAFDAFMKFAAETVEVLSVEGWGRIGHEEFLEILCTARTVDQNLRDAFRWLMGPKIGRAEVDIQKKEIIDLISSYLTPEELAVCLCVCKEWRDTLIPSLWRVVRVVNEAMYDRFRSKESRDALTMNSHHICVVETTDPAFAYFLATHCRQHTSNIQSLILRLRKEEIVQPPTTPPPRLNFSMSSPSSSSSQNDDHPAVIAPTIPETESSDRSAFATIVTQRLLFMNRNLRTLSLDEGCFRMKDGPDEFVKVMASAPTACLQRLEISFLGAQQRDDFVRGTPYDHDRQRTGWRSWFGVSTWRGFDSIGWTLWPHWPYRGFLSLRVPS</sequence>
<evidence type="ECO:0000313" key="4">
    <source>
        <dbReference type="Proteomes" id="UP000078512"/>
    </source>
</evidence>
<keyword evidence="4" id="KW-1185">Reference proteome</keyword>
<dbReference type="InterPro" id="IPR032675">
    <property type="entry name" value="LRR_dom_sf"/>
</dbReference>
<dbReference type="EMBL" id="KV442065">
    <property type="protein sequence ID" value="OAQ26569.1"/>
    <property type="molecule type" value="Genomic_DNA"/>
</dbReference>
<dbReference type="Proteomes" id="UP000078512">
    <property type="component" value="Unassembled WGS sequence"/>
</dbReference>
<accession>A0A197JQF9</accession>
<dbReference type="InterPro" id="IPR001810">
    <property type="entry name" value="F-box_dom"/>
</dbReference>
<feature type="domain" description="F-box" evidence="2">
    <location>
        <begin position="3"/>
        <end position="48"/>
    </location>
</feature>
<organism evidence="3 4">
    <name type="scientific">Linnemannia elongata AG-77</name>
    <dbReference type="NCBI Taxonomy" id="1314771"/>
    <lineage>
        <taxon>Eukaryota</taxon>
        <taxon>Fungi</taxon>
        <taxon>Fungi incertae sedis</taxon>
        <taxon>Mucoromycota</taxon>
        <taxon>Mortierellomycotina</taxon>
        <taxon>Mortierellomycetes</taxon>
        <taxon>Mortierellales</taxon>
        <taxon>Mortierellaceae</taxon>
        <taxon>Linnemannia</taxon>
    </lineage>
</organism>
<protein>
    <recommendedName>
        <fullName evidence="2">F-box domain-containing protein</fullName>
    </recommendedName>
</protein>
<dbReference type="PROSITE" id="PS50181">
    <property type="entry name" value="FBOX"/>
    <property type="match status" value="1"/>
</dbReference>
<dbReference type="Pfam" id="PF12937">
    <property type="entry name" value="F-box-like"/>
    <property type="match status" value="2"/>
</dbReference>
<evidence type="ECO:0000259" key="2">
    <source>
        <dbReference type="PROSITE" id="PS50181"/>
    </source>
</evidence>
<proteinExistence type="predicted"/>
<dbReference type="OrthoDB" id="2328264at2759"/>
<reference evidence="3 4" key="1">
    <citation type="submission" date="2016-05" db="EMBL/GenBank/DDBJ databases">
        <title>Genome sequencing reveals origins of a unique bacterial endosymbiosis in the earliest lineages of terrestrial Fungi.</title>
        <authorList>
            <consortium name="DOE Joint Genome Institute"/>
            <person name="Uehling J."/>
            <person name="Gryganskyi A."/>
            <person name="Hameed K."/>
            <person name="Tschaplinski T."/>
            <person name="Misztal P."/>
            <person name="Wu S."/>
            <person name="Desiro A."/>
            <person name="Vande Pol N."/>
            <person name="Du Z.-Y."/>
            <person name="Zienkiewicz A."/>
            <person name="Zienkiewicz K."/>
            <person name="Morin E."/>
            <person name="Tisserant E."/>
            <person name="Splivallo R."/>
            <person name="Hainaut M."/>
            <person name="Henrissat B."/>
            <person name="Ohm R."/>
            <person name="Kuo A."/>
            <person name="Yan J."/>
            <person name="Lipzen A."/>
            <person name="Nolan M."/>
            <person name="Labutti K."/>
            <person name="Barry K."/>
            <person name="Goldstein A."/>
            <person name="Labbe J."/>
            <person name="Schadt C."/>
            <person name="Tuskan G."/>
            <person name="Grigoriev I."/>
            <person name="Martin F."/>
            <person name="Vilgalys R."/>
            <person name="Bonito G."/>
        </authorList>
    </citation>
    <scope>NUCLEOTIDE SEQUENCE [LARGE SCALE GENOMIC DNA]</scope>
    <source>
        <strain evidence="3 4">AG-77</strain>
    </source>
</reference>
<dbReference type="AlphaFoldDB" id="A0A197JQF9"/>
<evidence type="ECO:0000256" key="1">
    <source>
        <dbReference type="SAM" id="MobiDB-lite"/>
    </source>
</evidence>
<evidence type="ECO:0000313" key="3">
    <source>
        <dbReference type="EMBL" id="OAQ26569.1"/>
    </source>
</evidence>
<dbReference type="SMART" id="SM00256">
    <property type="entry name" value="FBOX"/>
    <property type="match status" value="2"/>
</dbReference>
<dbReference type="Gene3D" id="3.80.10.10">
    <property type="entry name" value="Ribonuclease Inhibitor"/>
    <property type="match status" value="1"/>
</dbReference>
<dbReference type="SUPFAM" id="SSF81383">
    <property type="entry name" value="F-box domain"/>
    <property type="match status" value="2"/>
</dbReference>
<gene>
    <name evidence="3" type="ORF">K457DRAFT_128103</name>
</gene>
<dbReference type="InterPro" id="IPR036047">
    <property type="entry name" value="F-box-like_dom_sf"/>
</dbReference>